<gene>
    <name evidence="2" type="ORF">KI387_039775</name>
</gene>
<sequence length="119" mass="12387">GVKEEGGVDVTTTVDVGKRVGGRTGMGSTDGMTGKGGIDIGKVVKPTRMDEVDDKVDKEVDEGTMLDVEIGWNGCFMNVSKGINDIFANGVLVVVDVGVDVEIDVGIIDVGRISKGMDV</sequence>
<dbReference type="Proteomes" id="UP000824469">
    <property type="component" value="Unassembled WGS sequence"/>
</dbReference>
<feature type="non-terminal residue" evidence="2">
    <location>
        <position position="119"/>
    </location>
</feature>
<comment type="caution">
    <text evidence="2">The sequence shown here is derived from an EMBL/GenBank/DDBJ whole genome shotgun (WGS) entry which is preliminary data.</text>
</comment>
<dbReference type="AlphaFoldDB" id="A0AA38FC03"/>
<accession>A0AA38FC03</accession>
<evidence type="ECO:0000313" key="2">
    <source>
        <dbReference type="EMBL" id="KAH9296187.1"/>
    </source>
</evidence>
<keyword evidence="3" id="KW-1185">Reference proteome</keyword>
<protein>
    <submittedName>
        <fullName evidence="2">Uncharacterized protein</fullName>
    </submittedName>
</protein>
<feature type="region of interest" description="Disordered" evidence="1">
    <location>
        <begin position="19"/>
        <end position="38"/>
    </location>
</feature>
<evidence type="ECO:0000256" key="1">
    <source>
        <dbReference type="SAM" id="MobiDB-lite"/>
    </source>
</evidence>
<proteinExistence type="predicted"/>
<organism evidence="2 3">
    <name type="scientific">Taxus chinensis</name>
    <name type="common">Chinese yew</name>
    <name type="synonym">Taxus wallichiana var. chinensis</name>
    <dbReference type="NCBI Taxonomy" id="29808"/>
    <lineage>
        <taxon>Eukaryota</taxon>
        <taxon>Viridiplantae</taxon>
        <taxon>Streptophyta</taxon>
        <taxon>Embryophyta</taxon>
        <taxon>Tracheophyta</taxon>
        <taxon>Spermatophyta</taxon>
        <taxon>Pinopsida</taxon>
        <taxon>Pinidae</taxon>
        <taxon>Conifers II</taxon>
        <taxon>Cupressales</taxon>
        <taxon>Taxaceae</taxon>
        <taxon>Taxus</taxon>
    </lineage>
</organism>
<evidence type="ECO:0000313" key="3">
    <source>
        <dbReference type="Proteomes" id="UP000824469"/>
    </source>
</evidence>
<dbReference type="EMBL" id="JAHRHJ020000011">
    <property type="protein sequence ID" value="KAH9296187.1"/>
    <property type="molecule type" value="Genomic_DNA"/>
</dbReference>
<reference evidence="2 3" key="1">
    <citation type="journal article" date="2021" name="Nat. Plants">
        <title>The Taxus genome provides insights into paclitaxel biosynthesis.</title>
        <authorList>
            <person name="Xiong X."/>
            <person name="Gou J."/>
            <person name="Liao Q."/>
            <person name="Li Y."/>
            <person name="Zhou Q."/>
            <person name="Bi G."/>
            <person name="Li C."/>
            <person name="Du R."/>
            <person name="Wang X."/>
            <person name="Sun T."/>
            <person name="Guo L."/>
            <person name="Liang H."/>
            <person name="Lu P."/>
            <person name="Wu Y."/>
            <person name="Zhang Z."/>
            <person name="Ro D.K."/>
            <person name="Shang Y."/>
            <person name="Huang S."/>
            <person name="Yan J."/>
        </authorList>
    </citation>
    <scope>NUCLEOTIDE SEQUENCE [LARGE SCALE GENOMIC DNA]</scope>
    <source>
        <strain evidence="2">Ta-2019</strain>
    </source>
</reference>
<feature type="non-terminal residue" evidence="2">
    <location>
        <position position="1"/>
    </location>
</feature>
<name>A0AA38FC03_TAXCH</name>